<keyword evidence="5" id="KW-0645">Protease</keyword>
<dbReference type="PANTHER" id="PTHR30237:SF4">
    <property type="entry name" value="LD-CARBOXYPEPTIDASE C-TERMINAL DOMAIN-CONTAINING PROTEIN"/>
    <property type="match status" value="1"/>
</dbReference>
<protein>
    <submittedName>
        <fullName evidence="5">Putative carboxypeptidase</fullName>
    </submittedName>
</protein>
<comment type="caution">
    <text evidence="5">The sequence shown here is derived from an EMBL/GenBank/DDBJ whole genome shotgun (WGS) entry which is preliminary data.</text>
</comment>
<keyword evidence="6" id="KW-1185">Reference proteome</keyword>
<keyword evidence="2" id="KW-0378">Hydrolase</keyword>
<dbReference type="Gene3D" id="3.40.50.10740">
    <property type="entry name" value="Class I glutamine amidotransferase-like"/>
    <property type="match status" value="1"/>
</dbReference>
<dbReference type="Proteomes" id="UP000026922">
    <property type="component" value="Unassembled WGS sequence"/>
</dbReference>
<dbReference type="SUPFAM" id="SSF141986">
    <property type="entry name" value="LD-carboxypeptidase A C-terminal domain-like"/>
    <property type="match status" value="1"/>
</dbReference>
<dbReference type="EMBL" id="ARPM03000192">
    <property type="protein sequence ID" value="ETZ04481.1"/>
    <property type="molecule type" value="Genomic_DNA"/>
</dbReference>
<dbReference type="SUPFAM" id="SSF52317">
    <property type="entry name" value="Class I glutamine amidotransferase-like"/>
    <property type="match status" value="1"/>
</dbReference>
<reference evidence="5 6" key="1">
    <citation type="journal article" date="2013" name="Genome Announc.">
        <title>Draft Genome Sequence of Holospora undulata Strain HU1, a Micronucleus-Specific Symbiont of the Ciliate Paramecium caudatum.</title>
        <authorList>
            <person name="Dohra H."/>
            <person name="Suzuki H."/>
            <person name="Suzuki T."/>
            <person name="Tanaka K."/>
            <person name="Fujishima M."/>
        </authorList>
    </citation>
    <scope>NUCLEOTIDE SEQUENCE [LARGE SCALE GENOMIC DNA]</scope>
    <source>
        <strain evidence="5 6">HU1</strain>
    </source>
</reference>
<dbReference type="Pfam" id="PF02016">
    <property type="entry name" value="Peptidase_S66"/>
    <property type="match status" value="1"/>
</dbReference>
<dbReference type="PANTHER" id="PTHR30237">
    <property type="entry name" value="MURAMOYLTETRAPEPTIDE CARBOXYPEPTIDASE"/>
    <property type="match status" value="1"/>
</dbReference>
<dbReference type="Gene3D" id="3.50.30.60">
    <property type="entry name" value="LD-carboxypeptidase A C-terminal domain-like"/>
    <property type="match status" value="1"/>
</dbReference>
<feature type="domain" description="LD-carboxypeptidase C-terminal" evidence="4">
    <location>
        <begin position="192"/>
        <end position="315"/>
    </location>
</feature>
<dbReference type="GO" id="GO:0004180">
    <property type="term" value="F:carboxypeptidase activity"/>
    <property type="evidence" value="ECO:0007669"/>
    <property type="project" value="UniProtKB-KW"/>
</dbReference>
<dbReference type="Pfam" id="PF17676">
    <property type="entry name" value="Peptidase_S66C"/>
    <property type="match status" value="1"/>
</dbReference>
<feature type="domain" description="LD-carboxypeptidase N-terminal" evidence="3">
    <location>
        <begin position="8"/>
        <end position="115"/>
    </location>
</feature>
<dbReference type="InterPro" id="IPR040921">
    <property type="entry name" value="Peptidase_S66C"/>
</dbReference>
<name>A0A061JFP4_9PROT</name>
<dbReference type="InterPro" id="IPR003507">
    <property type="entry name" value="S66_fam"/>
</dbReference>
<dbReference type="InterPro" id="IPR027478">
    <property type="entry name" value="LdcA_N"/>
</dbReference>
<evidence type="ECO:0000259" key="4">
    <source>
        <dbReference type="Pfam" id="PF17676"/>
    </source>
</evidence>
<dbReference type="InterPro" id="IPR040449">
    <property type="entry name" value="Peptidase_S66_N"/>
</dbReference>
<dbReference type="InterPro" id="IPR029062">
    <property type="entry name" value="Class_I_gatase-like"/>
</dbReference>
<keyword evidence="5" id="KW-0121">Carboxypeptidase</keyword>
<organism evidence="5 6">
    <name type="scientific">Holospora undulata HU1</name>
    <dbReference type="NCBI Taxonomy" id="1321371"/>
    <lineage>
        <taxon>Bacteria</taxon>
        <taxon>Pseudomonadati</taxon>
        <taxon>Pseudomonadota</taxon>
        <taxon>Alphaproteobacteria</taxon>
        <taxon>Holosporales</taxon>
        <taxon>Holosporaceae</taxon>
        <taxon>Holospora</taxon>
    </lineage>
</organism>
<evidence type="ECO:0000256" key="1">
    <source>
        <dbReference type="ARBA" id="ARBA00010233"/>
    </source>
</evidence>
<dbReference type="AlphaFoldDB" id="A0A061JFP4"/>
<evidence type="ECO:0000256" key="2">
    <source>
        <dbReference type="ARBA" id="ARBA00022801"/>
    </source>
</evidence>
<dbReference type="CDD" id="cd07062">
    <property type="entry name" value="Peptidase_S66_mccF_like"/>
    <property type="match status" value="1"/>
</dbReference>
<evidence type="ECO:0000259" key="3">
    <source>
        <dbReference type="Pfam" id="PF02016"/>
    </source>
</evidence>
<sequence length="330" mass="37354">MSWGGPATFPYRFEVGKQRLEEIFGLRVLHTKHALKSAKWIYQNPKARADDLMEAFLDPHIKAIISNIGGDDSLRLIPFIDFNIIKNNPKVVMGYSDTTVTHFMCLKAGLTSFYGPSVMTAFAENVAMHDYTISSIFKILFSSEIIGAISNNTEGWTTELWDWSDENNQSIRRSLNPPIGWHFIGENKHICKGRLIGGCLEVMQFLNNTELWPDLSTWDRAVLFLETSEEGIEPSAVTRFMRNLAAQGIISRLSGILFSKPGGSYMTVGHFHEYDQALLKVFEEYKIPPIPIVTRMDFGHSDPMWILPYGVMVEINPGKNTVTILENSVR</sequence>
<gene>
    <name evidence="5" type="ORF">K737_301097</name>
</gene>
<proteinExistence type="inferred from homology"/>
<accession>A0A061JFP4</accession>
<dbReference type="RefSeq" id="WP_006294505.1">
    <property type="nucleotide sequence ID" value="NZ_ARPM03000192.1"/>
</dbReference>
<evidence type="ECO:0000313" key="5">
    <source>
        <dbReference type="EMBL" id="ETZ04481.1"/>
    </source>
</evidence>
<comment type="similarity">
    <text evidence="1">Belongs to the peptidase S66 family.</text>
</comment>
<dbReference type="PIRSF" id="PIRSF028757">
    <property type="entry name" value="LD-carboxypeptidase"/>
    <property type="match status" value="1"/>
</dbReference>
<evidence type="ECO:0000313" key="6">
    <source>
        <dbReference type="Proteomes" id="UP000026922"/>
    </source>
</evidence>
<dbReference type="InterPro" id="IPR027461">
    <property type="entry name" value="Carboxypeptidase_A_C_sf"/>
</dbReference>